<evidence type="ECO:0000256" key="6">
    <source>
        <dbReference type="ARBA" id="ARBA00023125"/>
    </source>
</evidence>
<dbReference type="InterPro" id="IPR029063">
    <property type="entry name" value="SAM-dependent_MTases_sf"/>
</dbReference>
<dbReference type="Gene3D" id="2.30.30.490">
    <property type="match status" value="2"/>
</dbReference>
<accession>A0A397T1E0</accession>
<dbReference type="PROSITE" id="PS51038">
    <property type="entry name" value="BAH"/>
    <property type="match status" value="2"/>
</dbReference>
<keyword evidence="3 9" id="KW-0489">Methyltransferase</keyword>
<evidence type="ECO:0000256" key="3">
    <source>
        <dbReference type="ARBA" id="ARBA00022603"/>
    </source>
</evidence>
<dbReference type="GO" id="GO:0003682">
    <property type="term" value="F:chromatin binding"/>
    <property type="evidence" value="ECO:0007669"/>
    <property type="project" value="InterPro"/>
</dbReference>
<dbReference type="Proteomes" id="UP000265703">
    <property type="component" value="Unassembled WGS sequence"/>
</dbReference>
<evidence type="ECO:0000256" key="4">
    <source>
        <dbReference type="ARBA" id="ARBA00022679"/>
    </source>
</evidence>
<comment type="subcellular location">
    <subcellularLocation>
        <location evidence="1">Nucleus</location>
    </subcellularLocation>
</comment>
<evidence type="ECO:0000256" key="5">
    <source>
        <dbReference type="ARBA" id="ARBA00022691"/>
    </source>
</evidence>
<feature type="domain" description="BAH" evidence="10">
    <location>
        <begin position="201"/>
        <end position="315"/>
    </location>
</feature>
<dbReference type="InterPro" id="IPR043151">
    <property type="entry name" value="BAH_sf"/>
</dbReference>
<evidence type="ECO:0000256" key="9">
    <source>
        <dbReference type="PROSITE-ProRule" id="PRU01016"/>
    </source>
</evidence>
<evidence type="ECO:0000313" key="11">
    <source>
        <dbReference type="EMBL" id="RIA92280.1"/>
    </source>
</evidence>
<sequence>MPVFKKIRTANVIIEAIASNPEITYEQFLDLLKQPAATSSSLSSLSNIEISEKDILNNIDYIYQELETWVDEKEAFGVLSCPLLTSLQKLVGKKRKRTKYLHGDTDTVKTKRNVNPNLAVLQHQNPTCVTPFINNLTKGMFANKFITVRHDNDIDLFEDASIKIEAPIIKKPVTHHVIWSGERIAKSYGISYYNSAVVDGEEITVGDIVYVRNDDSDEPWFAKVMYMFEDSSKKKMFHSRFFNHGKAIFLEEFAGDRELFLLDNCSDNELETVMGKAEVKLLDIDEDETFDFEDEHFYFYRFWFDEKYATFEDARLHEDPNTVYNYCTKYERCHSCENFNAADQKKLPKWIYQDSQDIPIGFTIKGIDYHLNDFVYIIPDEESENTSYEIGQIVEILNKEERTVVDYFEKKNKEKKKVANPAVCVRSLGRYDDLIKSKSSNKSLETATYRDIIHDPHDVKDCRRLFFKNETRVIRNVSDKLEGVCWVEHKDRISNLNVFKDETDTFYMDCKTTKKQPNLSNLETMNADDVQFCILCKEKRQNHQKEMSEFIEYVNIQQKKLRAMDIFSGCGGLTVGMDQTGIVETKWAIEFASSAALTFEKNNPHAIAYNQCANLLLERAIAEHSRKEKLKPLQDFLGQKVPSMPAPGDVDFIYCGPPCQGFSGVNRYQKADDIKNTLVATALSYVDFYRPEFFLLENVRGMLCFRLGGKQDGRKILGGIKMGVIKFIIRSLTAMGYQTRFSIQQAGHHGVPQSRRRLFIWGAKRGSYLPDFPQPSTCFSKQGSINVLLPDGTSFTYNRRTNGYAPYPAVSVREAINDLPEFEFVNPHQVYPAEKEDKELQRPFRQIEVPERGWVGDMETEYGSEPLSEYQRQSRKDCTRVYNHICRAFNKLTVERIVRITMFPGADHSSLPEKLKPWCLSDPNSAASRHNGWKGLFGRLDFEGHFLTALTDINPMGKTGVSYVKMLFVACFIIRL</sequence>
<dbReference type="InterPro" id="IPR001525">
    <property type="entry name" value="C5_MeTfrase"/>
</dbReference>
<evidence type="ECO:0000259" key="10">
    <source>
        <dbReference type="PROSITE" id="PS51038"/>
    </source>
</evidence>
<dbReference type="InterPro" id="IPR050390">
    <property type="entry name" value="C5-Methyltransferase"/>
</dbReference>
<dbReference type="PANTHER" id="PTHR10629">
    <property type="entry name" value="CYTOSINE-SPECIFIC METHYLTRANSFERASE"/>
    <property type="match status" value="1"/>
</dbReference>
<name>A0A397T1E0_9GLOM</name>
<keyword evidence="7" id="KW-0539">Nucleus</keyword>
<feature type="domain" description="BAH" evidence="10">
    <location>
        <begin position="367"/>
        <end position="523"/>
    </location>
</feature>
<dbReference type="GO" id="GO:0006346">
    <property type="term" value="P:DNA methylation-dependent constitutive heterochromatin formation"/>
    <property type="evidence" value="ECO:0007669"/>
    <property type="project" value="InterPro"/>
</dbReference>
<dbReference type="GO" id="GO:0005634">
    <property type="term" value="C:nucleus"/>
    <property type="evidence" value="ECO:0007669"/>
    <property type="project" value="UniProtKB-SubCell"/>
</dbReference>
<evidence type="ECO:0000256" key="8">
    <source>
        <dbReference type="PIRSR" id="PIRSR037404-1"/>
    </source>
</evidence>
<dbReference type="SMART" id="SM00439">
    <property type="entry name" value="BAH"/>
    <property type="match status" value="2"/>
</dbReference>
<dbReference type="Gene3D" id="3.40.50.150">
    <property type="entry name" value="Vaccinia Virus protein VP39"/>
    <property type="match status" value="1"/>
</dbReference>
<dbReference type="GO" id="GO:0044027">
    <property type="term" value="P:negative regulation of gene expression via chromosomal CpG island methylation"/>
    <property type="evidence" value="ECO:0007669"/>
    <property type="project" value="TreeGrafter"/>
</dbReference>
<dbReference type="Pfam" id="PF01426">
    <property type="entry name" value="BAH"/>
    <property type="match status" value="1"/>
</dbReference>
<dbReference type="InterPro" id="IPR001025">
    <property type="entry name" value="BAH_dom"/>
</dbReference>
<dbReference type="PRINTS" id="PR00105">
    <property type="entry name" value="C5METTRFRASE"/>
</dbReference>
<dbReference type="GO" id="GO:0003886">
    <property type="term" value="F:DNA (cytosine-5-)-methyltransferase activity"/>
    <property type="evidence" value="ECO:0007669"/>
    <property type="project" value="UniProtKB-EC"/>
</dbReference>
<dbReference type="STRING" id="658196.A0A397T1E0"/>
<protein>
    <recommendedName>
        <fullName evidence="2">DNA (cytosine-5-)-methyltransferase</fullName>
        <ecNumber evidence="2">2.1.1.37</ecNumber>
    </recommendedName>
</protein>
<dbReference type="EC" id="2.1.1.37" evidence="2"/>
<comment type="similarity">
    <text evidence="9">Belongs to the class I-like SAM-binding methyltransferase superfamily. C5-methyltransferase family.</text>
</comment>
<keyword evidence="4 9" id="KW-0808">Transferase</keyword>
<dbReference type="PROSITE" id="PS00094">
    <property type="entry name" value="C5_MTASE_1"/>
    <property type="match status" value="1"/>
</dbReference>
<evidence type="ECO:0000256" key="7">
    <source>
        <dbReference type="ARBA" id="ARBA00023242"/>
    </source>
</evidence>
<dbReference type="PIRSF" id="PIRSF037404">
    <property type="entry name" value="DNMT1"/>
    <property type="match status" value="1"/>
</dbReference>
<comment type="caution">
    <text evidence="11">The sequence shown here is derived from an EMBL/GenBank/DDBJ whole genome shotgun (WGS) entry which is preliminary data.</text>
</comment>
<dbReference type="Gene3D" id="3.90.120.10">
    <property type="entry name" value="DNA Methylase, subunit A, domain 2"/>
    <property type="match status" value="2"/>
</dbReference>
<dbReference type="PANTHER" id="PTHR10629:SF52">
    <property type="entry name" value="DNA (CYTOSINE-5)-METHYLTRANSFERASE 1"/>
    <property type="match status" value="1"/>
</dbReference>
<evidence type="ECO:0000313" key="12">
    <source>
        <dbReference type="Proteomes" id="UP000265703"/>
    </source>
</evidence>
<keyword evidence="5 9" id="KW-0949">S-adenosyl-L-methionine</keyword>
<organism evidence="11 12">
    <name type="scientific">Glomus cerebriforme</name>
    <dbReference type="NCBI Taxonomy" id="658196"/>
    <lineage>
        <taxon>Eukaryota</taxon>
        <taxon>Fungi</taxon>
        <taxon>Fungi incertae sedis</taxon>
        <taxon>Mucoromycota</taxon>
        <taxon>Glomeromycotina</taxon>
        <taxon>Glomeromycetes</taxon>
        <taxon>Glomerales</taxon>
        <taxon>Glomeraceae</taxon>
        <taxon>Glomus</taxon>
    </lineage>
</organism>
<keyword evidence="6" id="KW-0238">DNA-binding</keyword>
<feature type="active site" evidence="8 9">
    <location>
        <position position="659"/>
    </location>
</feature>
<dbReference type="EMBL" id="QKYT01000130">
    <property type="protein sequence ID" value="RIA92280.1"/>
    <property type="molecule type" value="Genomic_DNA"/>
</dbReference>
<dbReference type="SUPFAM" id="SSF53335">
    <property type="entry name" value="S-adenosyl-L-methionine-dependent methyltransferases"/>
    <property type="match status" value="1"/>
</dbReference>
<dbReference type="PROSITE" id="PS51679">
    <property type="entry name" value="SAM_MT_C5"/>
    <property type="match status" value="1"/>
</dbReference>
<evidence type="ECO:0000256" key="1">
    <source>
        <dbReference type="ARBA" id="ARBA00004123"/>
    </source>
</evidence>
<dbReference type="Pfam" id="PF00145">
    <property type="entry name" value="DNA_methylase"/>
    <property type="match status" value="1"/>
</dbReference>
<proteinExistence type="inferred from homology"/>
<dbReference type="GO" id="GO:0003677">
    <property type="term" value="F:DNA binding"/>
    <property type="evidence" value="ECO:0007669"/>
    <property type="project" value="UniProtKB-KW"/>
</dbReference>
<dbReference type="AlphaFoldDB" id="A0A397T1E0"/>
<dbReference type="GO" id="GO:0032259">
    <property type="term" value="P:methylation"/>
    <property type="evidence" value="ECO:0007669"/>
    <property type="project" value="UniProtKB-KW"/>
</dbReference>
<dbReference type="OrthoDB" id="5376140at2759"/>
<reference evidence="11 12" key="1">
    <citation type="submission" date="2018-06" db="EMBL/GenBank/DDBJ databases">
        <title>Comparative genomics reveals the genomic features of Rhizophagus irregularis, R. cerebriforme, R. diaphanum and Gigaspora rosea, and their symbiotic lifestyle signature.</title>
        <authorList>
            <person name="Morin E."/>
            <person name="San Clemente H."/>
            <person name="Chen E.C.H."/>
            <person name="De La Providencia I."/>
            <person name="Hainaut M."/>
            <person name="Kuo A."/>
            <person name="Kohler A."/>
            <person name="Murat C."/>
            <person name="Tang N."/>
            <person name="Roy S."/>
            <person name="Loubradou J."/>
            <person name="Henrissat B."/>
            <person name="Grigoriev I.V."/>
            <person name="Corradi N."/>
            <person name="Roux C."/>
            <person name="Martin F.M."/>
        </authorList>
    </citation>
    <scope>NUCLEOTIDE SEQUENCE [LARGE SCALE GENOMIC DNA]</scope>
    <source>
        <strain evidence="11 12">DAOM 227022</strain>
    </source>
</reference>
<evidence type="ECO:0000256" key="2">
    <source>
        <dbReference type="ARBA" id="ARBA00011975"/>
    </source>
</evidence>
<gene>
    <name evidence="11" type="ORF">C1645_77939</name>
</gene>
<dbReference type="InterPro" id="IPR018117">
    <property type="entry name" value="C5_DNA_meth_AS"/>
</dbReference>
<keyword evidence="12" id="KW-1185">Reference proteome</keyword>